<dbReference type="HOGENOM" id="CLU_1738940_0_0_9"/>
<gene>
    <name evidence="1" type="ORF">HMP0721_2382</name>
</gene>
<evidence type="ECO:0000313" key="1">
    <source>
        <dbReference type="EMBL" id="EFV00565.1"/>
    </source>
</evidence>
<evidence type="ECO:0000313" key="2">
    <source>
        <dbReference type="Proteomes" id="UP000004754"/>
    </source>
</evidence>
<dbReference type="EMBL" id="AEQN01000033">
    <property type="protein sequence ID" value="EFV00565.1"/>
    <property type="molecule type" value="Genomic_DNA"/>
</dbReference>
<protein>
    <submittedName>
        <fullName evidence="1">Uncharacterized protein</fullName>
    </submittedName>
</protein>
<name>E6MK46_9FIRM</name>
<accession>E6MK46</accession>
<reference evidence="1 2" key="1">
    <citation type="submission" date="2010-12" db="EMBL/GenBank/DDBJ databases">
        <authorList>
            <person name="Muzny D."/>
            <person name="Qin X."/>
            <person name="Deng J."/>
            <person name="Jiang H."/>
            <person name="Liu Y."/>
            <person name="Qu J."/>
            <person name="Song X.-Z."/>
            <person name="Zhang L."/>
            <person name="Thornton R."/>
            <person name="Coyle M."/>
            <person name="Francisco L."/>
            <person name="Jackson L."/>
            <person name="Javaid M."/>
            <person name="Korchina V."/>
            <person name="Kovar C."/>
            <person name="Mata R."/>
            <person name="Mathew T."/>
            <person name="Ngo R."/>
            <person name="Nguyen L."/>
            <person name="Nguyen N."/>
            <person name="Okwuonu G."/>
            <person name="Ongeri F."/>
            <person name="Pham C."/>
            <person name="Simmons D."/>
            <person name="Wilczek-Boney K."/>
            <person name="Hale W."/>
            <person name="Jakkamsetti A."/>
            <person name="Pham P."/>
            <person name="Ruth R."/>
            <person name="San Lucas F."/>
            <person name="Warren J."/>
            <person name="Zhang J."/>
            <person name="Zhao Z."/>
            <person name="Zhou C."/>
            <person name="Zhu D."/>
            <person name="Lee S."/>
            <person name="Bess C."/>
            <person name="Blankenburg K."/>
            <person name="Forbes L."/>
            <person name="Fu Q."/>
            <person name="Gubbala S."/>
            <person name="Hirani K."/>
            <person name="Jayaseelan J.C."/>
            <person name="Lara F."/>
            <person name="Munidasa M."/>
            <person name="Palculict T."/>
            <person name="Patil S."/>
            <person name="Pu L.-L."/>
            <person name="Saada N."/>
            <person name="Tang L."/>
            <person name="Weissenberger G."/>
            <person name="Zhu Y."/>
            <person name="Hemphill L."/>
            <person name="Shang Y."/>
            <person name="Youmans B."/>
            <person name="Ayvaz T."/>
            <person name="Ross M."/>
            <person name="Santibanez J."/>
            <person name="Aqrawi P."/>
            <person name="Gross S."/>
            <person name="Joshi V."/>
            <person name="Fowler G."/>
            <person name="Nazareth L."/>
            <person name="Reid J."/>
            <person name="Worley K."/>
            <person name="Petrosino J."/>
            <person name="Highlander S."/>
            <person name="Gibbs R."/>
        </authorList>
    </citation>
    <scope>NUCLEOTIDE SEQUENCE [LARGE SCALE GENOMIC DNA]</scope>
    <source>
        <strain evidence="1 2">ATCC 23263</strain>
    </source>
</reference>
<dbReference type="Proteomes" id="UP000004754">
    <property type="component" value="Unassembled WGS sequence"/>
</dbReference>
<dbReference type="AlphaFoldDB" id="E6MK46"/>
<dbReference type="STRING" id="887929.HMP0721_2382"/>
<organism evidence="1 2">
    <name type="scientific">Pseudoramibacter alactolyticus ATCC 23263</name>
    <dbReference type="NCBI Taxonomy" id="887929"/>
    <lineage>
        <taxon>Bacteria</taxon>
        <taxon>Bacillati</taxon>
        <taxon>Bacillota</taxon>
        <taxon>Clostridia</taxon>
        <taxon>Eubacteriales</taxon>
        <taxon>Eubacteriaceae</taxon>
        <taxon>Pseudoramibacter</taxon>
    </lineage>
</organism>
<keyword evidence="2" id="KW-1185">Reference proteome</keyword>
<proteinExistence type="predicted"/>
<comment type="caution">
    <text evidence="1">The sequence shown here is derived from an EMBL/GenBank/DDBJ whole genome shotgun (WGS) entry which is preliminary data.</text>
</comment>
<sequence>MFFLLIESRHDAGLSTGKGERACLERVQPGQRFGRHAPDALEPAKARLRRRVFAIKIERAAAKHEIAAPGAAAAVLWIESSPGHPAGQPRGFIAHRHREGLPSCKFPGRRRIAEGRAQGDPPGFNGDGRHRAPPFTRALSARCFFDLSSL</sequence>